<dbReference type="InterPro" id="IPR005673">
    <property type="entry name" value="ABC_phos-bd_PstS"/>
</dbReference>
<dbReference type="PIRSF" id="PIRSF002756">
    <property type="entry name" value="PstS"/>
    <property type="match status" value="1"/>
</dbReference>
<keyword evidence="2 4" id="KW-0813">Transport</keyword>
<dbReference type="Pfam" id="PF12849">
    <property type="entry name" value="PBP_like_2"/>
    <property type="match status" value="1"/>
</dbReference>
<dbReference type="Proteomes" id="UP000001423">
    <property type="component" value="Chromosome"/>
</dbReference>
<keyword evidence="8" id="KW-1185">Reference proteome</keyword>
<feature type="domain" description="PBP" evidence="6">
    <location>
        <begin position="26"/>
        <end position="300"/>
    </location>
</feature>
<evidence type="ECO:0000256" key="1">
    <source>
        <dbReference type="ARBA" id="ARBA00008725"/>
    </source>
</evidence>
<dbReference type="SUPFAM" id="SSF53850">
    <property type="entry name" value="Periplasmic binding protein-like II"/>
    <property type="match status" value="1"/>
</dbReference>
<evidence type="ECO:0000256" key="4">
    <source>
        <dbReference type="PIRNR" id="PIRNR002756"/>
    </source>
</evidence>
<feature type="chain" id="PRO_5004295778" description="Phosphate-binding protein" evidence="5">
    <location>
        <begin position="18"/>
        <end position="330"/>
    </location>
</feature>
<evidence type="ECO:0000256" key="2">
    <source>
        <dbReference type="ARBA" id="ARBA00022448"/>
    </source>
</evidence>
<accession>Q7V6Y4</accession>
<dbReference type="RefSeq" id="WP_011130365.1">
    <property type="nucleotide sequence ID" value="NC_005071.1"/>
</dbReference>
<dbReference type="GO" id="GO:0043190">
    <property type="term" value="C:ATP-binding cassette (ABC) transporter complex"/>
    <property type="evidence" value="ECO:0007669"/>
    <property type="project" value="InterPro"/>
</dbReference>
<evidence type="ECO:0000313" key="8">
    <source>
        <dbReference type="Proteomes" id="UP000001423"/>
    </source>
</evidence>
<dbReference type="PROSITE" id="PS51257">
    <property type="entry name" value="PROKAR_LIPOPROTEIN"/>
    <property type="match status" value="1"/>
</dbReference>
<dbReference type="KEGG" id="pmt:PMT_0993"/>
<dbReference type="NCBIfam" id="TIGR00975">
    <property type="entry name" value="3a0107s03"/>
    <property type="match status" value="1"/>
</dbReference>
<dbReference type="HOGENOM" id="CLU_034528_1_1_3"/>
<comment type="similarity">
    <text evidence="1 4">Belongs to the PstS family.</text>
</comment>
<evidence type="ECO:0000256" key="3">
    <source>
        <dbReference type="ARBA" id="ARBA00022592"/>
    </source>
</evidence>
<sequence>MTILKKGFLLSSLVALGVGITACSTSGTSGSSGRLSGAGATFPAKIYTRWFSELAKAGGPQVNYQAVGSGSGRKAFIDQTVSFAASDDPMKQEDIDKVQRGLVQIPMVGGTIAFGYNRDCDLKLTQQQAVEVALGSITDWNQLNCPAGKITWVHRSDGSGTTKAFTNSMQAFSQQWTLGTGKSVEWPTGVGAKGNSGVAGVITNTPGAIGYVNQSFIKGKVKAAALENLSGEFLKPTVNTGAAALNGIQLDANLAGTNPNPTAKGAYPIATLTWLLAYKTGNGSNLDALKTTFDYMLSDEAQAQADGLGFVPLQGEIRSKARAAVEKVGK</sequence>
<dbReference type="InterPro" id="IPR050962">
    <property type="entry name" value="Phosphate-bind_PstS"/>
</dbReference>
<dbReference type="eggNOG" id="COG0226">
    <property type="taxonomic scope" value="Bacteria"/>
</dbReference>
<evidence type="ECO:0000259" key="6">
    <source>
        <dbReference type="Pfam" id="PF12849"/>
    </source>
</evidence>
<dbReference type="InterPro" id="IPR024370">
    <property type="entry name" value="PBP_domain"/>
</dbReference>
<keyword evidence="3 4" id="KW-0592">Phosphate transport</keyword>
<protein>
    <recommendedName>
        <fullName evidence="4">Phosphate-binding protein</fullName>
    </recommendedName>
</protein>
<dbReference type="PANTHER" id="PTHR42996:SF1">
    <property type="entry name" value="PHOSPHATE-BINDING PROTEIN PSTS"/>
    <property type="match status" value="1"/>
</dbReference>
<name>Q7V6Y4_PROMM</name>
<organism evidence="7 8">
    <name type="scientific">Prochlorococcus marinus (strain MIT 9313)</name>
    <dbReference type="NCBI Taxonomy" id="74547"/>
    <lineage>
        <taxon>Bacteria</taxon>
        <taxon>Bacillati</taxon>
        <taxon>Cyanobacteriota</taxon>
        <taxon>Cyanophyceae</taxon>
        <taxon>Synechococcales</taxon>
        <taxon>Prochlorococcaceae</taxon>
        <taxon>Prochlorococcus</taxon>
    </lineage>
</organism>
<dbReference type="OrthoDB" id="9790048at2"/>
<gene>
    <name evidence="7" type="ordered locus">PMT_0993</name>
</gene>
<dbReference type="GO" id="GO:0042301">
    <property type="term" value="F:phosphate ion binding"/>
    <property type="evidence" value="ECO:0007669"/>
    <property type="project" value="InterPro"/>
</dbReference>
<evidence type="ECO:0000256" key="5">
    <source>
        <dbReference type="SAM" id="SignalP"/>
    </source>
</evidence>
<dbReference type="PANTHER" id="PTHR42996">
    <property type="entry name" value="PHOSPHATE-BINDING PROTEIN PSTS"/>
    <property type="match status" value="1"/>
</dbReference>
<dbReference type="AlphaFoldDB" id="Q7V6Y4"/>
<dbReference type="Gene3D" id="3.40.190.10">
    <property type="entry name" value="Periplasmic binding protein-like II"/>
    <property type="match status" value="2"/>
</dbReference>
<dbReference type="EMBL" id="BX548175">
    <property type="protein sequence ID" value="CAE21168.1"/>
    <property type="molecule type" value="Genomic_DNA"/>
</dbReference>
<feature type="signal peptide" evidence="5">
    <location>
        <begin position="1"/>
        <end position="17"/>
    </location>
</feature>
<evidence type="ECO:0000313" key="7">
    <source>
        <dbReference type="EMBL" id="CAE21168.1"/>
    </source>
</evidence>
<proteinExistence type="inferred from homology"/>
<dbReference type="CDD" id="cd13565">
    <property type="entry name" value="PBP2_PstS"/>
    <property type="match status" value="1"/>
</dbReference>
<reference evidence="7 8" key="1">
    <citation type="journal article" date="2003" name="Nature">
        <title>Genome divergence in two Prochlorococcus ecotypes reflects oceanic niche differentiation.</title>
        <authorList>
            <person name="Rocap G."/>
            <person name="Larimer F.W."/>
            <person name="Lamerdin J.E."/>
            <person name="Malfatti S."/>
            <person name="Chain P."/>
            <person name="Ahlgren N.A."/>
            <person name="Arellano A."/>
            <person name="Coleman M."/>
            <person name="Hauser L."/>
            <person name="Hess W.R."/>
            <person name="Johnson Z.I."/>
            <person name="Land M.L."/>
            <person name="Lindell D."/>
            <person name="Post A.F."/>
            <person name="Regala W."/>
            <person name="Shah M."/>
            <person name="Shaw S.L."/>
            <person name="Steglich C."/>
            <person name="Sullivan M.B."/>
            <person name="Ting C.S."/>
            <person name="Tolonen A."/>
            <person name="Webb E.A."/>
            <person name="Zinser E.R."/>
            <person name="Chisholm S.W."/>
        </authorList>
    </citation>
    <scope>NUCLEOTIDE SEQUENCE [LARGE SCALE GENOMIC DNA]</scope>
    <source>
        <strain evidence="8">MIT 9313</strain>
    </source>
</reference>
<keyword evidence="5" id="KW-0732">Signal</keyword>
<dbReference type="GO" id="GO:0035435">
    <property type="term" value="P:phosphate ion transmembrane transport"/>
    <property type="evidence" value="ECO:0007669"/>
    <property type="project" value="InterPro"/>
</dbReference>